<accession>A0AAJ8N0Z1</accession>
<dbReference type="KEGG" id="ahal:FTX54_008940"/>
<dbReference type="EMBL" id="CP144914">
    <property type="protein sequence ID" value="WWD78563.1"/>
    <property type="molecule type" value="Genomic_DNA"/>
</dbReference>
<proteinExistence type="predicted"/>
<feature type="coiled-coil region" evidence="1">
    <location>
        <begin position="77"/>
        <end position="107"/>
    </location>
</feature>
<evidence type="ECO:0000256" key="1">
    <source>
        <dbReference type="SAM" id="Coils"/>
    </source>
</evidence>
<keyword evidence="1" id="KW-0175">Coiled coil</keyword>
<dbReference type="RefSeq" id="WP_246125534.1">
    <property type="nucleotide sequence ID" value="NZ_CP144914.1"/>
</dbReference>
<evidence type="ECO:0000313" key="2">
    <source>
        <dbReference type="EMBL" id="WWD78563.1"/>
    </source>
</evidence>
<dbReference type="AlphaFoldDB" id="A0AAJ8N0Z1"/>
<name>A0AAJ8N0Z1_9BACI</name>
<protein>
    <recommendedName>
        <fullName evidence="4">DUF4031 domain-containing protein</fullName>
    </recommendedName>
</protein>
<evidence type="ECO:0008006" key="4">
    <source>
        <dbReference type="Google" id="ProtNLM"/>
    </source>
</evidence>
<gene>
    <name evidence="2" type="ORF">FTX54_008940</name>
</gene>
<evidence type="ECO:0000313" key="3">
    <source>
        <dbReference type="Proteomes" id="UP000321816"/>
    </source>
</evidence>
<sequence length="109" mass="12893">MAFGVTRAELIHWRRRAEKGSVAFLTHFWLDARFPEYKTVTKAACSDRETLISWGKQHGLKADWIHTDSHFPHFDLIGESERRILELEGESAKLEELHRRLREKNSNYE</sequence>
<organism evidence="2 3">
    <name type="scientific">Alkalicoccus halolimnae</name>
    <dbReference type="NCBI Taxonomy" id="1667239"/>
    <lineage>
        <taxon>Bacteria</taxon>
        <taxon>Bacillati</taxon>
        <taxon>Bacillota</taxon>
        <taxon>Bacilli</taxon>
        <taxon>Bacillales</taxon>
        <taxon>Bacillaceae</taxon>
        <taxon>Alkalicoccus</taxon>
    </lineage>
</organism>
<keyword evidence="3" id="KW-1185">Reference proteome</keyword>
<dbReference type="Proteomes" id="UP000321816">
    <property type="component" value="Chromosome"/>
</dbReference>
<reference evidence="2 3" key="1">
    <citation type="submission" date="2024-01" db="EMBL/GenBank/DDBJ databases">
        <title>Complete Genome Sequence of Alkalicoccus halolimnae BZ-SZ-XJ29T, a Moderately Halophilic Bacterium Isolated from a Salt Lake.</title>
        <authorList>
            <person name="Zhao B."/>
        </authorList>
    </citation>
    <scope>NUCLEOTIDE SEQUENCE [LARGE SCALE GENOMIC DNA]</scope>
    <source>
        <strain evidence="2 3">BZ-SZ-XJ29</strain>
    </source>
</reference>